<sequence length="49" mass="5655">MEKVVCEICFYKGNKTEFDESSDYCIECVCDHAMCPKCKKPYHAAIITE</sequence>
<dbReference type="EMBL" id="VOAH01000004">
    <property type="protein sequence ID" value="TVP41256.1"/>
    <property type="molecule type" value="Genomic_DNA"/>
</dbReference>
<protein>
    <submittedName>
        <fullName evidence="1">Uncharacterized protein</fullName>
    </submittedName>
</protein>
<comment type="caution">
    <text evidence="1">The sequence shown here is derived from an EMBL/GenBank/DDBJ whole genome shotgun (WGS) entry which is preliminary data.</text>
</comment>
<dbReference type="Proteomes" id="UP000315289">
    <property type="component" value="Unassembled WGS sequence"/>
</dbReference>
<evidence type="ECO:0000313" key="2">
    <source>
        <dbReference type="Proteomes" id="UP000315289"/>
    </source>
</evidence>
<gene>
    <name evidence="1" type="ORF">NARC_40219</name>
</gene>
<accession>A0A557SXC5</accession>
<name>A0A557SXC5_9ARCH</name>
<organism evidence="1 2">
    <name type="scientific">Candidatus Nitrosocosmicus arcticus</name>
    <dbReference type="NCBI Taxonomy" id="2035267"/>
    <lineage>
        <taxon>Archaea</taxon>
        <taxon>Nitrososphaerota</taxon>
        <taxon>Nitrososphaeria</taxon>
        <taxon>Nitrososphaerales</taxon>
        <taxon>Nitrososphaeraceae</taxon>
        <taxon>Candidatus Nitrosocosmicus</taxon>
    </lineage>
</organism>
<keyword evidence="2" id="KW-1185">Reference proteome</keyword>
<reference evidence="1 2" key="1">
    <citation type="journal article" date="2019" name="Front. Microbiol.">
        <title>Ammonia Oxidation by the Arctic Terrestrial Thaumarchaeote Candidatus Nitrosocosmicus arcticus Is Stimulated by Increasing Temperatures.</title>
        <authorList>
            <person name="Alves R.J.E."/>
            <person name="Kerou M."/>
            <person name="Zappe A."/>
            <person name="Bittner R."/>
            <person name="Abby S.S."/>
            <person name="Schmidt H.A."/>
            <person name="Pfeifer K."/>
            <person name="Schleper C."/>
        </authorList>
    </citation>
    <scope>NUCLEOTIDE SEQUENCE [LARGE SCALE GENOMIC DNA]</scope>
    <source>
        <strain evidence="1 2">Kfb</strain>
    </source>
</reference>
<proteinExistence type="predicted"/>
<evidence type="ECO:0000313" key="1">
    <source>
        <dbReference type="EMBL" id="TVP41256.1"/>
    </source>
</evidence>
<dbReference type="OrthoDB" id="372383at2157"/>
<dbReference type="AlphaFoldDB" id="A0A557SXC5"/>